<evidence type="ECO:0000256" key="3">
    <source>
        <dbReference type="ARBA" id="ARBA00023274"/>
    </source>
</evidence>
<feature type="region of interest" description="Disordered" evidence="6">
    <location>
        <begin position="118"/>
        <end position="143"/>
    </location>
</feature>
<dbReference type="Proteomes" id="UP000034879">
    <property type="component" value="Unassembled WGS sequence"/>
</dbReference>
<dbReference type="GO" id="GO:0006412">
    <property type="term" value="P:translation"/>
    <property type="evidence" value="ECO:0007669"/>
    <property type="project" value="InterPro"/>
</dbReference>
<dbReference type="InterPro" id="IPR020574">
    <property type="entry name" value="Ribosomal_uS9_CS"/>
</dbReference>
<evidence type="ECO:0000256" key="4">
    <source>
        <dbReference type="RuleBase" id="RU003815"/>
    </source>
</evidence>
<accession>A0A0G1VAN8</accession>
<name>A0A0G1VAN8_9BACT</name>
<dbReference type="NCBIfam" id="NF001099">
    <property type="entry name" value="PRK00132.1"/>
    <property type="match status" value="1"/>
</dbReference>
<proteinExistence type="inferred from homology"/>
<feature type="compositionally biased region" description="Basic residues" evidence="6">
    <location>
        <begin position="124"/>
        <end position="143"/>
    </location>
</feature>
<dbReference type="InterPro" id="IPR014721">
    <property type="entry name" value="Ribsml_uS5_D2-typ_fold_subgr"/>
</dbReference>
<dbReference type="EMBL" id="LCOJ01000018">
    <property type="protein sequence ID" value="KKU75253.1"/>
    <property type="molecule type" value="Genomic_DNA"/>
</dbReference>
<dbReference type="AlphaFoldDB" id="A0A0G1VAN8"/>
<dbReference type="PROSITE" id="PS00360">
    <property type="entry name" value="RIBOSOMAL_S9"/>
    <property type="match status" value="1"/>
</dbReference>
<protein>
    <recommendedName>
        <fullName evidence="5">30S ribosomal protein S9</fullName>
    </recommendedName>
</protein>
<sequence length="143" mass="16132">MDKEKTKEKVARYVEAVGRRKTSTARVRITKGDKAHFVVNGKEAREYFKTEIERRLILDPIAKGISGEKADIKWSVEAKVSGGGLHSQAEAVRLGLARALITNDGELRGSMKSLGFLKRDPRAKERRKFGLKKARKAPQWSKR</sequence>
<dbReference type="PATRIC" id="fig|1618749.3.peg.412"/>
<evidence type="ECO:0000313" key="7">
    <source>
        <dbReference type="EMBL" id="KKU75253.1"/>
    </source>
</evidence>
<evidence type="ECO:0000256" key="2">
    <source>
        <dbReference type="ARBA" id="ARBA00022980"/>
    </source>
</evidence>
<dbReference type="Pfam" id="PF00380">
    <property type="entry name" value="Ribosomal_S9"/>
    <property type="match status" value="1"/>
</dbReference>
<evidence type="ECO:0000313" key="8">
    <source>
        <dbReference type="Proteomes" id="UP000034879"/>
    </source>
</evidence>
<comment type="similarity">
    <text evidence="1 4">Belongs to the universal ribosomal protein uS9 family.</text>
</comment>
<dbReference type="Gene3D" id="3.30.230.10">
    <property type="match status" value="1"/>
</dbReference>
<reference evidence="7" key="1">
    <citation type="journal article" date="2015" name="Nature">
        <title>rRNA introns, odd ribosomes, and small enigmatic genomes across a large radiation of phyla.</title>
        <authorList>
            <person name="Brown C.T."/>
            <person name="Hug L.A."/>
            <person name="Thomas B.C."/>
            <person name="Sharon I."/>
            <person name="Castelle C.J."/>
            <person name="Singh A."/>
            <person name="Wilkins M.J."/>
            <person name="Williams K.H."/>
            <person name="Banfield J.F."/>
        </authorList>
    </citation>
    <scope>NUCLEOTIDE SEQUENCE [LARGE SCALE GENOMIC DNA]</scope>
</reference>
<organism evidence="7 8">
    <name type="scientific">Candidatus Nomurabacteria bacterium GW2011_GWB1_47_6</name>
    <dbReference type="NCBI Taxonomy" id="1618749"/>
    <lineage>
        <taxon>Bacteria</taxon>
        <taxon>Candidatus Nomuraibacteriota</taxon>
    </lineage>
</organism>
<dbReference type="GO" id="GO:0022627">
    <property type="term" value="C:cytosolic small ribosomal subunit"/>
    <property type="evidence" value="ECO:0007669"/>
    <property type="project" value="TreeGrafter"/>
</dbReference>
<dbReference type="GO" id="GO:0003723">
    <property type="term" value="F:RNA binding"/>
    <property type="evidence" value="ECO:0007669"/>
    <property type="project" value="TreeGrafter"/>
</dbReference>
<evidence type="ECO:0000256" key="1">
    <source>
        <dbReference type="ARBA" id="ARBA00005251"/>
    </source>
</evidence>
<evidence type="ECO:0000256" key="6">
    <source>
        <dbReference type="SAM" id="MobiDB-lite"/>
    </source>
</evidence>
<dbReference type="PANTHER" id="PTHR21569:SF1">
    <property type="entry name" value="SMALL RIBOSOMAL SUBUNIT PROTEIN US9M"/>
    <property type="match status" value="1"/>
</dbReference>
<dbReference type="SUPFAM" id="SSF54211">
    <property type="entry name" value="Ribosomal protein S5 domain 2-like"/>
    <property type="match status" value="1"/>
</dbReference>
<dbReference type="InterPro" id="IPR000754">
    <property type="entry name" value="Ribosomal_uS9"/>
</dbReference>
<dbReference type="InterPro" id="IPR023035">
    <property type="entry name" value="Ribosomal_uS9_bac/plastid"/>
</dbReference>
<dbReference type="InterPro" id="IPR020568">
    <property type="entry name" value="Ribosomal_Su5_D2-typ_SF"/>
</dbReference>
<dbReference type="PANTHER" id="PTHR21569">
    <property type="entry name" value="RIBOSOMAL PROTEIN S9"/>
    <property type="match status" value="1"/>
</dbReference>
<gene>
    <name evidence="7" type="ORF">UY01_C0018G0009</name>
</gene>
<dbReference type="GO" id="GO:0003735">
    <property type="term" value="F:structural constituent of ribosome"/>
    <property type="evidence" value="ECO:0007669"/>
    <property type="project" value="InterPro"/>
</dbReference>
<comment type="caution">
    <text evidence="7">The sequence shown here is derived from an EMBL/GenBank/DDBJ whole genome shotgun (WGS) entry which is preliminary data.</text>
</comment>
<evidence type="ECO:0000256" key="5">
    <source>
        <dbReference type="RuleBase" id="RU003816"/>
    </source>
</evidence>
<keyword evidence="3 4" id="KW-0687">Ribonucleoprotein</keyword>
<keyword evidence="2 4" id="KW-0689">Ribosomal protein</keyword>